<accession>A0A561BF22</accession>
<dbReference type="EMBL" id="VIVL01000009">
    <property type="protein sequence ID" value="TWD77479.1"/>
    <property type="molecule type" value="Genomic_DNA"/>
</dbReference>
<organism evidence="2 3">
    <name type="scientific">Variovorax beijingensis</name>
    <dbReference type="NCBI Taxonomy" id="2496117"/>
    <lineage>
        <taxon>Bacteria</taxon>
        <taxon>Pseudomonadati</taxon>
        <taxon>Pseudomonadota</taxon>
        <taxon>Betaproteobacteria</taxon>
        <taxon>Burkholderiales</taxon>
        <taxon>Comamonadaceae</taxon>
        <taxon>Variovorax</taxon>
    </lineage>
</organism>
<evidence type="ECO:0000313" key="3">
    <source>
        <dbReference type="Proteomes" id="UP000319722"/>
    </source>
</evidence>
<protein>
    <submittedName>
        <fullName evidence="2">Uncharacterized protein</fullName>
    </submittedName>
</protein>
<dbReference type="AlphaFoldDB" id="A0A561BF22"/>
<evidence type="ECO:0000256" key="1">
    <source>
        <dbReference type="SAM" id="MobiDB-lite"/>
    </source>
</evidence>
<name>A0A561BF22_9BURK</name>
<feature type="region of interest" description="Disordered" evidence="1">
    <location>
        <begin position="1"/>
        <end position="22"/>
    </location>
</feature>
<gene>
    <name evidence="2" type="ORF">FB547_10913</name>
</gene>
<proteinExistence type="predicted"/>
<dbReference type="RefSeq" id="WP_145746015.1">
    <property type="nucleotide sequence ID" value="NZ_VIVL01000009.1"/>
</dbReference>
<dbReference type="OrthoDB" id="7032350at2"/>
<dbReference type="Proteomes" id="UP000319722">
    <property type="component" value="Unassembled WGS sequence"/>
</dbReference>
<comment type="caution">
    <text evidence="2">The sequence shown here is derived from an EMBL/GenBank/DDBJ whole genome shotgun (WGS) entry which is preliminary data.</text>
</comment>
<reference evidence="2 3" key="1">
    <citation type="submission" date="2019-06" db="EMBL/GenBank/DDBJ databases">
        <title>Sorghum-associated microbial communities from plants grown in Nebraska, USA.</title>
        <authorList>
            <person name="Schachtman D."/>
        </authorList>
    </citation>
    <scope>NUCLEOTIDE SEQUENCE [LARGE SCALE GENOMIC DNA]</scope>
    <source>
        <strain evidence="2 3">T529</strain>
    </source>
</reference>
<feature type="region of interest" description="Disordered" evidence="1">
    <location>
        <begin position="454"/>
        <end position="477"/>
    </location>
</feature>
<sequence>MTITQQPTRKHIPAPKAPGLGFRVRKDGAANEVPASHRDAKSFVHGGAIRGPGTRTSDSVPIWASNGEFMLPADTTAAVGKQKLQALVDATHTPVGGAVRKNGMVAKANGGLIDPIKQEPVGIAPAGLDIQNRAASEVAAAPDMAPGGFHAVAAASPGLGVKQIGSVSIPAPLPMLTASLPPSPQAVQLAANETAAAKPAPATSPVSAMAPQQTGAAFGIYPNPNSRFSSHANDKALARGVMATGPSAFQPATPLSVAPLRLNNLTDPRSTQFAGAPGARAPGLPDVPRVDNAMAPPAVGGAAASAVPVAPTDASAAGAAAAGPVGAQPSAVASGAVRRAGTAYSGINVSGDVSINGREAGGGSMSMPTANFVGGAPGVAATAAQVEPGAGLSVIGTGPAENGMGSAAREKFFEDANLRTAAARSSWSPRAGYQGDPIVVKAALAPIENRQRTAEGAMREAGESARATQRDAGETARLGIREAGDDRRAAATNARLGVRDAINRDEFGLKKTAAEFDNRGRARLEAAQLELQKATTPEAVRTATQKVLALGGKEANANRYTVIPGGQTVDPATGQAVREASTVLDNQTGQLIQPSGAPTAVRTVPPEAIARLKANPNQAALFDQKYGAGASARVLGQQK</sequence>
<evidence type="ECO:0000313" key="2">
    <source>
        <dbReference type="EMBL" id="TWD77479.1"/>
    </source>
</evidence>